<dbReference type="PANTHER" id="PTHR37981:SF1">
    <property type="entry name" value="SGNH HYDROLASE-TYPE ESTERASE DOMAIN-CONTAINING PROTEIN"/>
    <property type="match status" value="1"/>
</dbReference>
<dbReference type="Gene3D" id="3.40.50.1110">
    <property type="entry name" value="SGNH hydrolase"/>
    <property type="match status" value="1"/>
</dbReference>
<dbReference type="InterPro" id="IPR037460">
    <property type="entry name" value="SEST-like"/>
</dbReference>
<keyword evidence="2" id="KW-0378">Hydrolase</keyword>
<keyword evidence="3" id="KW-1185">Reference proteome</keyword>
<organism evidence="2 3">
    <name type="scientific">Kutzneria buriramensis</name>
    <dbReference type="NCBI Taxonomy" id="1045776"/>
    <lineage>
        <taxon>Bacteria</taxon>
        <taxon>Bacillati</taxon>
        <taxon>Actinomycetota</taxon>
        <taxon>Actinomycetes</taxon>
        <taxon>Pseudonocardiales</taxon>
        <taxon>Pseudonocardiaceae</taxon>
        <taxon>Kutzneria</taxon>
    </lineage>
</organism>
<dbReference type="EMBL" id="QUNO01000016">
    <property type="protein sequence ID" value="REH36148.1"/>
    <property type="molecule type" value="Genomic_DNA"/>
</dbReference>
<gene>
    <name evidence="2" type="ORF">BCF44_11617</name>
</gene>
<dbReference type="GO" id="GO:0006629">
    <property type="term" value="P:lipid metabolic process"/>
    <property type="evidence" value="ECO:0007669"/>
    <property type="project" value="TreeGrafter"/>
</dbReference>
<evidence type="ECO:0000259" key="1">
    <source>
        <dbReference type="Pfam" id="PF13472"/>
    </source>
</evidence>
<reference evidence="2 3" key="1">
    <citation type="submission" date="2018-08" db="EMBL/GenBank/DDBJ databases">
        <title>Genomic Encyclopedia of Archaeal and Bacterial Type Strains, Phase II (KMG-II): from individual species to whole genera.</title>
        <authorList>
            <person name="Goeker M."/>
        </authorList>
    </citation>
    <scope>NUCLEOTIDE SEQUENCE [LARGE SCALE GENOMIC DNA]</scope>
    <source>
        <strain evidence="2 3">DSM 45791</strain>
    </source>
</reference>
<proteinExistence type="predicted"/>
<dbReference type="GO" id="GO:0016788">
    <property type="term" value="F:hydrolase activity, acting on ester bonds"/>
    <property type="evidence" value="ECO:0007669"/>
    <property type="project" value="InterPro"/>
</dbReference>
<dbReference type="Pfam" id="PF13472">
    <property type="entry name" value="Lipase_GDSL_2"/>
    <property type="match status" value="1"/>
</dbReference>
<dbReference type="InterPro" id="IPR013830">
    <property type="entry name" value="SGNH_hydro"/>
</dbReference>
<dbReference type="Proteomes" id="UP000256269">
    <property type="component" value="Unassembled WGS sequence"/>
</dbReference>
<dbReference type="RefSeq" id="WP_116179461.1">
    <property type="nucleotide sequence ID" value="NZ_CP144375.1"/>
</dbReference>
<evidence type="ECO:0000313" key="2">
    <source>
        <dbReference type="EMBL" id="REH36148.1"/>
    </source>
</evidence>
<dbReference type="InterPro" id="IPR036514">
    <property type="entry name" value="SGNH_hydro_sf"/>
</dbReference>
<protein>
    <submittedName>
        <fullName evidence="2">GDSL-like lipase/acylhydrolase family protein</fullName>
    </submittedName>
</protein>
<dbReference type="AlphaFoldDB" id="A0A3E0H006"/>
<dbReference type="OrthoDB" id="3498399at2"/>
<accession>A0A3E0H006</accession>
<comment type="caution">
    <text evidence="2">The sequence shown here is derived from an EMBL/GenBank/DDBJ whole genome shotgun (WGS) entry which is preliminary data.</text>
</comment>
<evidence type="ECO:0000313" key="3">
    <source>
        <dbReference type="Proteomes" id="UP000256269"/>
    </source>
</evidence>
<name>A0A3E0H006_9PSEU</name>
<dbReference type="SUPFAM" id="SSF52266">
    <property type="entry name" value="SGNH hydrolase"/>
    <property type="match status" value="1"/>
</dbReference>
<sequence length="346" mass="37387">MRNFLRRAAVILIAFPVFALLLLTGDNRIVPPPRPPEDVPHAIVALGDSTMSGEGAGNYTPDTDGPRNDWCHRSPQAMVQHVKLAGVTKIFNFACSGADAQAIRLDGQHPIEPSQAAQLGAIASRYRIDAVLVAVGANDNPQFGALLTNCVDAIFASAKPGCGKQVDGQWQNRVNAMVPKVVAALRDVRRVMIEHGYADTAYHLVLQSYAAPVAPDMLRSLQNLSGCPLRTDDLRWVQDRAVPALNDGMRLAAQQGGARFLDLSRAGVGHEACAGGQEWFTRLTVNWQDFQDQARYGHALQQTFHPNAAGYTAFAQCMSQFLTLTERQAACVPDGHGSVQLALPTT</sequence>
<dbReference type="PANTHER" id="PTHR37981">
    <property type="entry name" value="LIPASE 2"/>
    <property type="match status" value="1"/>
</dbReference>
<feature type="domain" description="SGNH hydrolase-type esterase" evidence="1">
    <location>
        <begin position="45"/>
        <end position="312"/>
    </location>
</feature>